<evidence type="ECO:0000256" key="6">
    <source>
        <dbReference type="ARBA" id="ARBA00022989"/>
    </source>
</evidence>
<dbReference type="Pfam" id="PF00520">
    <property type="entry name" value="Ion_trans"/>
    <property type="match status" value="4"/>
</dbReference>
<keyword evidence="8 12" id="KW-0472">Membrane</keyword>
<organism evidence="14 15">
    <name type="scientific">Chrysochromulina tobinii</name>
    <dbReference type="NCBI Taxonomy" id="1460289"/>
    <lineage>
        <taxon>Eukaryota</taxon>
        <taxon>Haptista</taxon>
        <taxon>Haptophyta</taxon>
        <taxon>Prymnesiophyceae</taxon>
        <taxon>Prymnesiales</taxon>
        <taxon>Chrysochromulinaceae</taxon>
        <taxon>Chrysochromulina</taxon>
    </lineage>
</organism>
<name>A0A0M0JUA1_9EUKA</name>
<evidence type="ECO:0000256" key="8">
    <source>
        <dbReference type="ARBA" id="ARBA00023136"/>
    </source>
</evidence>
<dbReference type="GO" id="GO:0005248">
    <property type="term" value="F:voltage-gated sodium channel activity"/>
    <property type="evidence" value="ECO:0007669"/>
    <property type="project" value="TreeGrafter"/>
</dbReference>
<dbReference type="PANTHER" id="PTHR10037">
    <property type="entry name" value="VOLTAGE-GATED CATION CHANNEL CALCIUM AND SODIUM"/>
    <property type="match status" value="1"/>
</dbReference>
<feature type="transmembrane region" description="Helical" evidence="12">
    <location>
        <begin position="492"/>
        <end position="513"/>
    </location>
</feature>
<evidence type="ECO:0000256" key="9">
    <source>
        <dbReference type="ARBA" id="ARBA00023180"/>
    </source>
</evidence>
<feature type="transmembrane region" description="Helical" evidence="12">
    <location>
        <begin position="236"/>
        <end position="262"/>
    </location>
</feature>
<feature type="transmembrane region" description="Helical" evidence="12">
    <location>
        <begin position="444"/>
        <end position="472"/>
    </location>
</feature>
<dbReference type="InterPro" id="IPR005821">
    <property type="entry name" value="Ion_trans_dom"/>
</dbReference>
<evidence type="ECO:0000256" key="12">
    <source>
        <dbReference type="SAM" id="Phobius"/>
    </source>
</evidence>
<dbReference type="FunFam" id="1.20.120.350:FF:000009">
    <property type="entry name" value="Voltage-dependent T-type calcium channel subunit alpha"/>
    <property type="match status" value="1"/>
</dbReference>
<feature type="transmembrane region" description="Helical" evidence="12">
    <location>
        <begin position="882"/>
        <end position="902"/>
    </location>
</feature>
<feature type="transmembrane region" description="Helical" evidence="12">
    <location>
        <begin position="56"/>
        <end position="79"/>
    </location>
</feature>
<accession>A0A0M0JUA1</accession>
<dbReference type="PANTHER" id="PTHR10037:SF62">
    <property type="entry name" value="SODIUM CHANNEL PROTEIN 60E"/>
    <property type="match status" value="1"/>
</dbReference>
<feature type="transmembrane region" description="Helical" evidence="12">
    <location>
        <begin position="357"/>
        <end position="376"/>
    </location>
</feature>
<proteinExistence type="predicted"/>
<dbReference type="GO" id="GO:0001518">
    <property type="term" value="C:voltage-gated sodium channel complex"/>
    <property type="evidence" value="ECO:0007669"/>
    <property type="project" value="TreeGrafter"/>
</dbReference>
<reference evidence="15" key="1">
    <citation type="journal article" date="2015" name="PLoS Genet.">
        <title>Genome Sequence and Transcriptome Analyses of Chrysochromulina tobin: Metabolic Tools for Enhanced Algal Fitness in the Prominent Order Prymnesiales (Haptophyceae).</title>
        <authorList>
            <person name="Hovde B.T."/>
            <person name="Deodato C.R."/>
            <person name="Hunsperger H.M."/>
            <person name="Ryken S.A."/>
            <person name="Yost W."/>
            <person name="Jha R.K."/>
            <person name="Patterson J."/>
            <person name="Monnat R.J. Jr."/>
            <person name="Barlow S.B."/>
            <person name="Starkenburg S.R."/>
            <person name="Cattolico R.A."/>
        </authorList>
    </citation>
    <scope>NUCLEOTIDE SEQUENCE</scope>
    <source>
        <strain evidence="15">CCMP291</strain>
    </source>
</reference>
<evidence type="ECO:0000259" key="13">
    <source>
        <dbReference type="Pfam" id="PF00520"/>
    </source>
</evidence>
<evidence type="ECO:0000256" key="3">
    <source>
        <dbReference type="ARBA" id="ARBA00022692"/>
    </source>
</evidence>
<feature type="region of interest" description="Disordered" evidence="11">
    <location>
        <begin position="806"/>
        <end position="827"/>
    </location>
</feature>
<gene>
    <name evidence="14" type="ORF">Ctob_014004</name>
</gene>
<keyword evidence="3 12" id="KW-0812">Transmembrane</keyword>
<feature type="transmembrane region" description="Helical" evidence="12">
    <location>
        <begin position="995"/>
        <end position="1023"/>
    </location>
</feature>
<evidence type="ECO:0000313" key="14">
    <source>
        <dbReference type="EMBL" id="KOO29917.1"/>
    </source>
</evidence>
<feature type="transmembrane region" description="Helical" evidence="12">
    <location>
        <begin position="1082"/>
        <end position="1110"/>
    </location>
</feature>
<feature type="transmembrane region" description="Helical" evidence="12">
    <location>
        <begin position="1177"/>
        <end position="1202"/>
    </location>
</feature>
<keyword evidence="15" id="KW-1185">Reference proteome</keyword>
<feature type="transmembrane region" description="Helical" evidence="12">
    <location>
        <begin position="685"/>
        <end position="704"/>
    </location>
</feature>
<feature type="transmembrane region" description="Helical" evidence="12">
    <location>
        <begin position="115"/>
        <end position="134"/>
    </location>
</feature>
<dbReference type="Proteomes" id="UP000037460">
    <property type="component" value="Unassembled WGS sequence"/>
</dbReference>
<dbReference type="Gene3D" id="1.10.287.70">
    <property type="match status" value="4"/>
</dbReference>
<keyword evidence="4" id="KW-0677">Repeat</keyword>
<evidence type="ECO:0000256" key="11">
    <source>
        <dbReference type="SAM" id="MobiDB-lite"/>
    </source>
</evidence>
<dbReference type="EMBL" id="JWZX01002331">
    <property type="protein sequence ID" value="KOO29917.1"/>
    <property type="molecule type" value="Genomic_DNA"/>
</dbReference>
<comment type="caution">
    <text evidence="14">The sequence shown here is derived from an EMBL/GenBank/DDBJ whole genome shotgun (WGS) entry which is preliminary data.</text>
</comment>
<feature type="domain" description="Ion transport" evidence="13">
    <location>
        <begin position="617"/>
        <end position="915"/>
    </location>
</feature>
<evidence type="ECO:0000256" key="10">
    <source>
        <dbReference type="ARBA" id="ARBA00023303"/>
    </source>
</evidence>
<feature type="transmembrane region" description="Helical" evidence="12">
    <location>
        <begin position="326"/>
        <end position="345"/>
    </location>
</feature>
<keyword evidence="5" id="KW-0851">Voltage-gated channel</keyword>
<keyword evidence="7" id="KW-0406">Ion transport</keyword>
<dbReference type="OrthoDB" id="416585at2759"/>
<dbReference type="SUPFAM" id="SSF81324">
    <property type="entry name" value="Voltage-gated potassium channels"/>
    <property type="match status" value="4"/>
</dbReference>
<evidence type="ECO:0000256" key="5">
    <source>
        <dbReference type="ARBA" id="ARBA00022882"/>
    </source>
</evidence>
<feature type="transmembrane region" description="Helical" evidence="12">
    <location>
        <begin position="24"/>
        <end position="44"/>
    </location>
</feature>
<evidence type="ECO:0000256" key="7">
    <source>
        <dbReference type="ARBA" id="ARBA00023065"/>
    </source>
</evidence>
<evidence type="ECO:0000256" key="4">
    <source>
        <dbReference type="ARBA" id="ARBA00022737"/>
    </source>
</evidence>
<dbReference type="InterPro" id="IPR027359">
    <property type="entry name" value="Volt_channel_dom_sf"/>
</dbReference>
<evidence type="ECO:0000256" key="1">
    <source>
        <dbReference type="ARBA" id="ARBA00004141"/>
    </source>
</evidence>
<feature type="transmembrane region" description="Helical" evidence="12">
    <location>
        <begin position="525"/>
        <end position="547"/>
    </location>
</feature>
<dbReference type="Gene3D" id="1.20.120.350">
    <property type="entry name" value="Voltage-gated potassium channels. Chain C"/>
    <property type="match status" value="4"/>
</dbReference>
<evidence type="ECO:0000256" key="2">
    <source>
        <dbReference type="ARBA" id="ARBA00022448"/>
    </source>
</evidence>
<dbReference type="InterPro" id="IPR043203">
    <property type="entry name" value="VGCC_Ca_Na"/>
</dbReference>
<comment type="subcellular location">
    <subcellularLocation>
        <location evidence="1">Membrane</location>
        <topology evidence="1">Multi-pass membrane protein</topology>
    </subcellularLocation>
</comment>
<evidence type="ECO:0000313" key="15">
    <source>
        <dbReference type="Proteomes" id="UP000037460"/>
    </source>
</evidence>
<sequence>MAWNSPVDPEGTEKQATIAKCEHVFLAIFTCELVTKIIGYGFVMHKYSYLRDPWCILDFLVVSLAWLPIFIPSFGNFTGLRTLRALRPLRTLRFVPGMPVLISSIFAAIPPLGNVVGLASFLFLIFGIVGEELFEGTLHYWCDDPHAHHDDDHGRQLVARILKGGGGGDREEVTFCRHDDRLCTEPGEVCVYHDYMPIGRNSDFDSVLNAVMMIVQIITFDTWSDIMYDLMDAFSAYVWVYFLLVAMLGGFFVVQLFLAVVFEEFMKSKENNAAVEEEALAKEAAEHGEEMKQTDDYAKLTGEGEAEIKGGIPLLREIVESTTFQYGTMLMLVCNMVVMCMPYAGQPAEYGLLIETLTAYFTVLFVIEMALKFVAVGVKDFFAQGWNIFDTTLLLVSVADLLLTEFVKANEDANFNVMYFRVLRMVRVLRMLRIMKSWDGLFRIFMCLLGAAGQVANIFVLLFVFMTMFTLLGMQLFGGLTDSAGTRYHFDYYLPGMLTILSTFSGGWVDPYIVCTAVNESLARVFFISALVIGFFVIFNLFIAILLDSFGSDEEEAGGEGEEKKEEEPGAVEAAGQATEKTDLLTDQVFAVAAQSGGTPPTGGRKLRTFSLSVVEHPLWEAFIIFAIFLSSVCLVLDAPRLDPNSDLKHFLTLSNYAFTALFTVELILKFLAYDLLAEPNGYLLSSWNVMDLCIMLVSIVSLCEEYAKMSVLRLLRVLRPLRLLSRIEGMKVIFEFFARASGDILNVTGVVIFFQVSFAVLGMELFMDSFGSCTDPTIKPLVPGMSPAPIDAYPREAKQEPWTGWKNGRRRLKGGGGRKGPPKGIPTSWLNPPFGSFDDFPNAMLLLFIASTGDGWTDFMYTGMDVVGPGIAPQRNDFSPACLFFIMWLLVGTFTTINLFVGSVVDNFGKIKAELDGSALLTDEQKQWQAAMLDSAAKKPAPRQPRPPKSQLLRPVFDLVTGKAFDIFCTSIILTNIIIMALDYHRIEDDEAMYAFYSNALASFSYIYYVECFIKLLGLGLGNYFRDNWNRFDFFLVATSLLDQFAAVSLPIPPMFLRIVRVARIMRIMRLLKGFKGLSSLLTTLVLSVPALGNVGGLLALITFIYSVLGVQLFTFVKSGEVMNDHRNFDDFGHGYLVLLQCLTGDNWSGLMYDAMVGPERGCNPDLVPTDCGSSIAIPFFLSFILLGNFIMLNMIVSVVLDNFTALDSIKSNLVSASDVADFGEAWAEHVDPNPGTATEWEVAQLIVAVPPPMGVKDQMAVEEAYAMRIEPTAAQTYVVLQI</sequence>
<protein>
    <submittedName>
        <fullName evidence="14">Voltage-gated ion channel superfamily</fullName>
    </submittedName>
</protein>
<feature type="transmembrane region" description="Helical" evidence="12">
    <location>
        <begin position="651"/>
        <end position="673"/>
    </location>
</feature>
<keyword evidence="6 12" id="KW-1133">Transmembrane helix</keyword>
<feature type="transmembrane region" description="Helical" evidence="12">
    <location>
        <begin position="619"/>
        <end position="639"/>
    </location>
</feature>
<feature type="domain" description="Ion transport" evidence="13">
    <location>
        <begin position="964"/>
        <end position="1208"/>
    </location>
</feature>
<feature type="domain" description="Ion transport" evidence="13">
    <location>
        <begin position="322"/>
        <end position="556"/>
    </location>
</feature>
<keyword evidence="2" id="KW-0813">Transport</keyword>
<feature type="transmembrane region" description="Helical" evidence="12">
    <location>
        <begin position="1035"/>
        <end position="1061"/>
    </location>
</feature>
<feature type="domain" description="Ion transport" evidence="13">
    <location>
        <begin position="4"/>
        <end position="271"/>
    </location>
</feature>
<keyword evidence="9" id="KW-0325">Glycoprotein</keyword>
<keyword evidence="10" id="KW-0407">Ion channel</keyword>